<dbReference type="SUPFAM" id="SSF51735">
    <property type="entry name" value="NAD(P)-binding Rossmann-fold domains"/>
    <property type="match status" value="1"/>
</dbReference>
<evidence type="ECO:0000313" key="2">
    <source>
        <dbReference type="EMBL" id="GAB1319884.1"/>
    </source>
</evidence>
<dbReference type="Pfam" id="PF13602">
    <property type="entry name" value="ADH_zinc_N_2"/>
    <property type="match status" value="1"/>
</dbReference>
<dbReference type="SMART" id="SM00829">
    <property type="entry name" value="PKS_ER"/>
    <property type="match status" value="1"/>
</dbReference>
<dbReference type="PANTHER" id="PTHR11695">
    <property type="entry name" value="ALCOHOL DEHYDROGENASE RELATED"/>
    <property type="match status" value="1"/>
</dbReference>
<name>A0ABQ0GQA3_9PEZI</name>
<organism evidence="2 3">
    <name type="scientific">Madurella fahalii</name>
    <dbReference type="NCBI Taxonomy" id="1157608"/>
    <lineage>
        <taxon>Eukaryota</taxon>
        <taxon>Fungi</taxon>
        <taxon>Dikarya</taxon>
        <taxon>Ascomycota</taxon>
        <taxon>Pezizomycotina</taxon>
        <taxon>Sordariomycetes</taxon>
        <taxon>Sordariomycetidae</taxon>
        <taxon>Sordariales</taxon>
        <taxon>Sordariales incertae sedis</taxon>
        <taxon>Madurella</taxon>
    </lineage>
</organism>
<dbReference type="PANTHER" id="PTHR11695:SF294">
    <property type="entry name" value="RETICULON-4-INTERACTING PROTEIN 1, MITOCHONDRIAL"/>
    <property type="match status" value="1"/>
</dbReference>
<protein>
    <submittedName>
        <fullName evidence="2">Zinc ion binding</fullName>
    </submittedName>
</protein>
<evidence type="ECO:0000313" key="3">
    <source>
        <dbReference type="Proteomes" id="UP001628179"/>
    </source>
</evidence>
<dbReference type="InterPro" id="IPR050700">
    <property type="entry name" value="YIM1/Zinc_Alcohol_DH_Fams"/>
</dbReference>
<dbReference type="Pfam" id="PF08240">
    <property type="entry name" value="ADH_N"/>
    <property type="match status" value="1"/>
</dbReference>
<dbReference type="InterPro" id="IPR013154">
    <property type="entry name" value="ADH-like_N"/>
</dbReference>
<dbReference type="RefSeq" id="XP_070921614.1">
    <property type="nucleotide sequence ID" value="XM_071065513.1"/>
</dbReference>
<dbReference type="InterPro" id="IPR011032">
    <property type="entry name" value="GroES-like_sf"/>
</dbReference>
<accession>A0ABQ0GQA3</accession>
<comment type="caution">
    <text evidence="2">The sequence shown here is derived from an EMBL/GenBank/DDBJ whole genome shotgun (WGS) entry which is preliminary data.</text>
</comment>
<dbReference type="EMBL" id="BAAFSV010000006">
    <property type="protein sequence ID" value="GAB1319884.1"/>
    <property type="molecule type" value="Genomic_DNA"/>
</dbReference>
<dbReference type="Gene3D" id="3.40.50.720">
    <property type="entry name" value="NAD(P)-binding Rossmann-like Domain"/>
    <property type="match status" value="1"/>
</dbReference>
<dbReference type="InterPro" id="IPR020843">
    <property type="entry name" value="ER"/>
</dbReference>
<dbReference type="CDD" id="cd08267">
    <property type="entry name" value="MDR1"/>
    <property type="match status" value="1"/>
</dbReference>
<evidence type="ECO:0000259" key="1">
    <source>
        <dbReference type="SMART" id="SM00829"/>
    </source>
</evidence>
<sequence length="365" mass="37727">MGPINEPTPGAPAVPQTMRAWAATRTGAPRHALSLHPSLPTPPLDPASNLLLVRVTHAALNPVDLALLKTCPPWLPFRRAPTPAMDFAGEVVAAGAGAVLAGSRVAPGTRVAGALALREVAGGKGALAEYVAVDVRSVALVPDGMDGREAVGLMGIAGQTAAAMVRRAGFAVGDGKAGRVLVNGASGGVGSVAVQVLKGMGKEVVAVCSGPNADMMRRLGADEVIDYRVRNPLEGYLAEKFGQEPFDAILDCVGNQALFTHSPGYLKADGRFISIVGGWSQGVVPFIRNKLIPVFLGGTPRSYSIFLLIASGENAKEVAGWVERGLIKQAPIDSEFSMEQAVEAYEKLATGRAKGKIVIKVGGSA</sequence>
<reference evidence="2 3" key="1">
    <citation type="submission" date="2024-09" db="EMBL/GenBank/DDBJ databases">
        <title>Itraconazole resistance in Madurella fahalii resulting from another homologue of gene encoding cytochrome P450 14-alpha sterol demethylase (CYP51).</title>
        <authorList>
            <person name="Yoshioka I."/>
            <person name="Fahal A.H."/>
            <person name="Kaneko S."/>
            <person name="Yaguchi T."/>
        </authorList>
    </citation>
    <scope>NUCLEOTIDE SEQUENCE [LARGE SCALE GENOMIC DNA]</scope>
    <source>
        <strain evidence="2 3">IFM 68171</strain>
    </source>
</reference>
<feature type="domain" description="Enoyl reductase (ER)" evidence="1">
    <location>
        <begin position="32"/>
        <end position="359"/>
    </location>
</feature>
<keyword evidence="3" id="KW-1185">Reference proteome</keyword>
<dbReference type="Gene3D" id="3.90.180.10">
    <property type="entry name" value="Medium-chain alcohol dehydrogenases, catalytic domain"/>
    <property type="match status" value="1"/>
</dbReference>
<dbReference type="GeneID" id="98180836"/>
<dbReference type="Proteomes" id="UP001628179">
    <property type="component" value="Unassembled WGS sequence"/>
</dbReference>
<gene>
    <name evidence="2" type="primary">YIM1</name>
    <name evidence="2" type="ORF">MFIFM68171_10094</name>
</gene>
<proteinExistence type="predicted"/>
<dbReference type="InterPro" id="IPR036291">
    <property type="entry name" value="NAD(P)-bd_dom_sf"/>
</dbReference>
<dbReference type="SUPFAM" id="SSF50129">
    <property type="entry name" value="GroES-like"/>
    <property type="match status" value="1"/>
</dbReference>